<dbReference type="Pfam" id="PF08244">
    <property type="entry name" value="Glyco_hydro_32C"/>
    <property type="match status" value="1"/>
</dbReference>
<dbReference type="SUPFAM" id="SSF49899">
    <property type="entry name" value="Concanavalin A-like lectins/glucanases"/>
    <property type="match status" value="1"/>
</dbReference>
<comment type="catalytic activity">
    <reaction evidence="8">
        <text>Hydrolysis of terminal non-reducing beta-D-fructofuranoside residues in beta-D-fructofuranosides.</text>
        <dbReference type="EC" id="3.2.1.26"/>
    </reaction>
</comment>
<dbReference type="PROSITE" id="PS00609">
    <property type="entry name" value="GLYCOSYL_HYDROL_F32"/>
    <property type="match status" value="1"/>
</dbReference>
<keyword evidence="9" id="KW-0119">Carbohydrate metabolism</keyword>
<comment type="similarity">
    <text evidence="2 8">Belongs to the glycosyl hydrolase 32 family.</text>
</comment>
<dbReference type="CDD" id="cd08996">
    <property type="entry name" value="GH32_FFase"/>
    <property type="match status" value="1"/>
</dbReference>
<dbReference type="InterPro" id="IPR001362">
    <property type="entry name" value="Glyco_hydro_32"/>
</dbReference>
<evidence type="ECO:0000256" key="5">
    <source>
        <dbReference type="ARBA" id="ARBA00022801"/>
    </source>
</evidence>
<dbReference type="InterPro" id="IPR013148">
    <property type="entry name" value="Glyco_hydro_32_N"/>
</dbReference>
<feature type="domain" description="Glycosyl hydrolase family 32 C-terminal" evidence="11">
    <location>
        <begin position="341"/>
        <end position="484"/>
    </location>
</feature>
<dbReference type="EMBL" id="BORB01000002">
    <property type="protein sequence ID" value="GIN56040.1"/>
    <property type="molecule type" value="Genomic_DNA"/>
</dbReference>
<accession>A0ABQ4KDJ5</accession>
<gene>
    <name evidence="12" type="primary">sacA_1</name>
    <name evidence="12" type="ORF">J8TS2_03590</name>
</gene>
<keyword evidence="5 8" id="KW-0378">Hydrolase</keyword>
<dbReference type="PANTHER" id="PTHR43101">
    <property type="entry name" value="BETA-FRUCTOSIDASE"/>
    <property type="match status" value="1"/>
</dbReference>
<proteinExistence type="inferred from homology"/>
<dbReference type="InterPro" id="IPR018053">
    <property type="entry name" value="Glyco_hydro_32_AS"/>
</dbReference>
<comment type="caution">
    <text evidence="12">The sequence shown here is derived from an EMBL/GenBank/DDBJ whole genome shotgun (WGS) entry which is preliminary data.</text>
</comment>
<evidence type="ECO:0000256" key="1">
    <source>
        <dbReference type="ARBA" id="ARBA00004914"/>
    </source>
</evidence>
<reference evidence="12 13" key="1">
    <citation type="submission" date="2021-03" db="EMBL/GenBank/DDBJ databases">
        <title>Antimicrobial resistance genes in bacteria isolated from Japanese honey, and their potential for conferring macrolide and lincosamide resistance in the American foulbrood pathogen Paenibacillus larvae.</title>
        <authorList>
            <person name="Okamoto M."/>
            <person name="Kumagai M."/>
            <person name="Kanamori H."/>
            <person name="Takamatsu D."/>
        </authorList>
    </citation>
    <scope>NUCLEOTIDE SEQUENCE [LARGE SCALE GENOMIC DNA]</scope>
    <source>
        <strain evidence="12 13">J8TS2</strain>
    </source>
</reference>
<evidence type="ECO:0000256" key="2">
    <source>
        <dbReference type="ARBA" id="ARBA00009902"/>
    </source>
</evidence>
<comment type="function">
    <text evidence="9">Enables the bacterium to metabolize sucrose as a sole carbon source.</text>
</comment>
<keyword evidence="9" id="KW-0963">Cytoplasm</keyword>
<sequence>MNKHQQEIAKAHSLINEKSRTVSQDDWRLHYHVMPEANWMNDPNGFCMWNGEYHLFYQHHPYSPEWGPMYWGHVKSKDLVHWERLPIALAPSESYDKDGCFSGSAIEKDGKLYLFYTGNQWTGPDQETDLKQVQCLAVSEDGIHFEKINENPVIDKAPDGDVHPFHFRDPKVWKKGDMYYCVLGSQTKNRMGQALLYQSSDLIHWEFVNILAKGQGNQGYMWECPDLFQLDDTDVLVMSPQGVHPEGDYYHNLHQSVAVMGHFHQDKGNFTSEKWQILDHGFDFYAPQTMLDEQGRRIVIAWMAMWESEMPEQKQDWAGAMTIPCILSIEKEKLRIDPIPELASLRYDPIRYQKLIVDQNKKLDGVHGDCLEMKVSIDAKEATKFGLNLRMNETGTERTNLTYYVDEEKIVLDRSKSGKGPGGVRKAPLALQNGKLQLHLFIDKSSVEIFMQNGEKVMSARIYPERDSTGIEFFSDAAIEMIQLEKWSLKQSV</sequence>
<evidence type="ECO:0000259" key="10">
    <source>
        <dbReference type="Pfam" id="PF00251"/>
    </source>
</evidence>
<evidence type="ECO:0000313" key="13">
    <source>
        <dbReference type="Proteomes" id="UP000679950"/>
    </source>
</evidence>
<dbReference type="SUPFAM" id="SSF75005">
    <property type="entry name" value="Arabinanase/levansucrase/invertase"/>
    <property type="match status" value="1"/>
</dbReference>
<dbReference type="PANTHER" id="PTHR43101:SF1">
    <property type="entry name" value="BETA-FRUCTOSIDASE"/>
    <property type="match status" value="1"/>
</dbReference>
<dbReference type="SMART" id="SM00640">
    <property type="entry name" value="Glyco_32"/>
    <property type="match status" value="1"/>
</dbReference>
<evidence type="ECO:0000259" key="11">
    <source>
        <dbReference type="Pfam" id="PF08244"/>
    </source>
</evidence>
<evidence type="ECO:0000256" key="7">
    <source>
        <dbReference type="ARBA" id="ARBA00033367"/>
    </source>
</evidence>
<organism evidence="12 13">
    <name type="scientific">Lederbergia ruris</name>
    <dbReference type="NCBI Taxonomy" id="217495"/>
    <lineage>
        <taxon>Bacteria</taxon>
        <taxon>Bacillati</taxon>
        <taxon>Bacillota</taxon>
        <taxon>Bacilli</taxon>
        <taxon>Bacillales</taxon>
        <taxon>Bacillaceae</taxon>
        <taxon>Lederbergia</taxon>
    </lineage>
</organism>
<evidence type="ECO:0000256" key="3">
    <source>
        <dbReference type="ARBA" id="ARBA00012758"/>
    </source>
</evidence>
<dbReference type="InterPro" id="IPR023296">
    <property type="entry name" value="Glyco_hydro_beta-prop_sf"/>
</dbReference>
<name>A0ABQ4KDJ5_9BACI</name>
<keyword evidence="6 8" id="KW-0326">Glycosidase</keyword>
<dbReference type="InterPro" id="IPR006232">
    <property type="entry name" value="Suc6P_hydrolase"/>
</dbReference>
<dbReference type="Gene3D" id="2.60.120.560">
    <property type="entry name" value="Exo-inulinase, domain 1"/>
    <property type="match status" value="1"/>
</dbReference>
<protein>
    <recommendedName>
        <fullName evidence="4 8">Sucrose-6-phosphate hydrolase</fullName>
        <ecNumber evidence="3 8">3.2.1.26</ecNumber>
    </recommendedName>
    <alternativeName>
        <fullName evidence="7 9">Invertase</fullName>
    </alternativeName>
</protein>
<keyword evidence="13" id="KW-1185">Reference proteome</keyword>
<evidence type="ECO:0000256" key="6">
    <source>
        <dbReference type="ARBA" id="ARBA00023295"/>
    </source>
</evidence>
<dbReference type="Proteomes" id="UP000679950">
    <property type="component" value="Unassembled WGS sequence"/>
</dbReference>
<comment type="subcellular location">
    <subcellularLocation>
        <location evidence="9">Cytoplasm</location>
    </subcellularLocation>
</comment>
<evidence type="ECO:0000313" key="12">
    <source>
        <dbReference type="EMBL" id="GIN56040.1"/>
    </source>
</evidence>
<comment type="pathway">
    <text evidence="1 9">Glycan biosynthesis; sucrose metabolism.</text>
</comment>
<dbReference type="InterPro" id="IPR013320">
    <property type="entry name" value="ConA-like_dom_sf"/>
</dbReference>
<dbReference type="Pfam" id="PF00251">
    <property type="entry name" value="Glyco_hydro_32N"/>
    <property type="match status" value="1"/>
</dbReference>
<dbReference type="NCBIfam" id="TIGR01322">
    <property type="entry name" value="scrB_fam"/>
    <property type="match status" value="1"/>
</dbReference>
<evidence type="ECO:0000256" key="4">
    <source>
        <dbReference type="ARBA" id="ARBA00019623"/>
    </source>
</evidence>
<dbReference type="InterPro" id="IPR013189">
    <property type="entry name" value="Glyco_hydro_32_C"/>
</dbReference>
<dbReference type="RefSeq" id="WP_212965154.1">
    <property type="nucleotide sequence ID" value="NZ_BORB01000002.1"/>
</dbReference>
<dbReference type="Gene3D" id="2.115.10.20">
    <property type="entry name" value="Glycosyl hydrolase domain, family 43"/>
    <property type="match status" value="1"/>
</dbReference>
<dbReference type="EC" id="3.2.1.26" evidence="3 8"/>
<feature type="domain" description="Glycosyl hydrolase family 32 N-terminal" evidence="10">
    <location>
        <begin position="32"/>
        <end position="337"/>
    </location>
</feature>
<evidence type="ECO:0000256" key="8">
    <source>
        <dbReference type="RuleBase" id="RU362110"/>
    </source>
</evidence>
<evidence type="ECO:0000256" key="9">
    <source>
        <dbReference type="RuleBase" id="RU365015"/>
    </source>
</evidence>
<dbReference type="InterPro" id="IPR051214">
    <property type="entry name" value="GH32_Enzymes"/>
</dbReference>